<dbReference type="InterPro" id="IPR042099">
    <property type="entry name" value="ANL_N_sf"/>
</dbReference>
<protein>
    <submittedName>
        <fullName evidence="2">AMP-binding protein</fullName>
    </submittedName>
</protein>
<dbReference type="Pfam" id="PF00501">
    <property type="entry name" value="AMP-binding"/>
    <property type="match status" value="1"/>
</dbReference>
<evidence type="ECO:0000313" key="3">
    <source>
        <dbReference type="Proteomes" id="UP001596513"/>
    </source>
</evidence>
<dbReference type="Gene3D" id="3.40.50.12780">
    <property type="entry name" value="N-terminal domain of ligase-like"/>
    <property type="match status" value="1"/>
</dbReference>
<dbReference type="Proteomes" id="UP001596513">
    <property type="component" value="Unassembled WGS sequence"/>
</dbReference>
<dbReference type="RefSeq" id="WP_380204435.1">
    <property type="nucleotide sequence ID" value="NZ_JBHTEK010000001.1"/>
</dbReference>
<evidence type="ECO:0000259" key="1">
    <source>
        <dbReference type="Pfam" id="PF00501"/>
    </source>
</evidence>
<dbReference type="PANTHER" id="PTHR43347:SF3">
    <property type="entry name" value="ACYL-COA SYNTHETASE SHORT-CHAIN FAMILY MEMBER 3, MITOCHONDRIAL"/>
    <property type="match status" value="1"/>
</dbReference>
<dbReference type="SUPFAM" id="SSF56801">
    <property type="entry name" value="Acetyl-CoA synthetase-like"/>
    <property type="match status" value="1"/>
</dbReference>
<keyword evidence="3" id="KW-1185">Reference proteome</keyword>
<organism evidence="2 3">
    <name type="scientific">Hymenobacter humi</name>
    <dbReference type="NCBI Taxonomy" id="1411620"/>
    <lineage>
        <taxon>Bacteria</taxon>
        <taxon>Pseudomonadati</taxon>
        <taxon>Bacteroidota</taxon>
        <taxon>Cytophagia</taxon>
        <taxon>Cytophagales</taxon>
        <taxon>Hymenobacteraceae</taxon>
        <taxon>Hymenobacter</taxon>
    </lineage>
</organism>
<dbReference type="PANTHER" id="PTHR43347">
    <property type="entry name" value="ACYL-COA SYNTHETASE"/>
    <property type="match status" value="1"/>
</dbReference>
<name>A0ABW2U9N6_9BACT</name>
<comment type="caution">
    <text evidence="2">The sequence shown here is derived from an EMBL/GenBank/DDBJ whole genome shotgun (WGS) entry which is preliminary data.</text>
</comment>
<reference evidence="3" key="1">
    <citation type="journal article" date="2019" name="Int. J. Syst. Evol. Microbiol.">
        <title>The Global Catalogue of Microorganisms (GCM) 10K type strain sequencing project: providing services to taxonomists for standard genome sequencing and annotation.</title>
        <authorList>
            <consortium name="The Broad Institute Genomics Platform"/>
            <consortium name="The Broad Institute Genome Sequencing Center for Infectious Disease"/>
            <person name="Wu L."/>
            <person name="Ma J."/>
        </authorList>
    </citation>
    <scope>NUCLEOTIDE SEQUENCE [LARGE SCALE GENOMIC DNA]</scope>
    <source>
        <strain evidence="3">JCM 19635</strain>
    </source>
</reference>
<dbReference type="EMBL" id="JBHTEK010000001">
    <property type="protein sequence ID" value="MFC7668905.1"/>
    <property type="molecule type" value="Genomic_DNA"/>
</dbReference>
<gene>
    <name evidence="2" type="ORF">ACFQT0_17205</name>
</gene>
<sequence length="83" mass="8833">MPSLLDLTARFAGGLRALGVGLGDRVIIYMPNLPEAVVAMLACARIGAVHSVVFGGFAPHEPGCAHRRCPAPGHHLRFGRHRI</sequence>
<evidence type="ECO:0000313" key="2">
    <source>
        <dbReference type="EMBL" id="MFC7668905.1"/>
    </source>
</evidence>
<accession>A0ABW2U9N6</accession>
<proteinExistence type="predicted"/>
<feature type="domain" description="AMP-dependent synthetase/ligase" evidence="1">
    <location>
        <begin position="4"/>
        <end position="61"/>
    </location>
</feature>
<dbReference type="InterPro" id="IPR000873">
    <property type="entry name" value="AMP-dep_synth/lig_dom"/>
</dbReference>